<organism evidence="1 2">
    <name type="scientific">Rhizobium leguminosarum</name>
    <dbReference type="NCBI Taxonomy" id="384"/>
    <lineage>
        <taxon>Bacteria</taxon>
        <taxon>Pseudomonadati</taxon>
        <taxon>Pseudomonadota</taxon>
        <taxon>Alphaproteobacteria</taxon>
        <taxon>Hyphomicrobiales</taxon>
        <taxon>Rhizobiaceae</taxon>
        <taxon>Rhizobium/Agrobacterium group</taxon>
        <taxon>Rhizobium</taxon>
    </lineage>
</organism>
<name>A0A2K9Z0Q6_RHILE</name>
<reference evidence="1 2" key="1">
    <citation type="submission" date="2017-11" db="EMBL/GenBank/DDBJ databases">
        <title>Complete genome of Rhizobium leguminosarum Norway, an ineffective micro-symbiont.</title>
        <authorList>
            <person name="Hoffrichter A."/>
            <person name="Liang J."/>
            <person name="Brachmann A."/>
            <person name="Marin M."/>
        </authorList>
    </citation>
    <scope>NUCLEOTIDE SEQUENCE [LARGE SCALE GENOMIC DNA]</scope>
    <source>
        <strain evidence="1 2">Norway</strain>
    </source>
</reference>
<sequence>MDNLRSAVDGVLQALAGREFRHVASRNVDFSARRRVTALRCGTMRNGEAAETRKANVALVLELSLDNVENRVNSGSRVRLRQSCLFGYCGHEFILVHVSTPF</sequence>
<evidence type="ECO:0000313" key="1">
    <source>
        <dbReference type="EMBL" id="AUW41839.1"/>
    </source>
</evidence>
<evidence type="ECO:0000313" key="2">
    <source>
        <dbReference type="Proteomes" id="UP000238523"/>
    </source>
</evidence>
<dbReference type="AlphaFoldDB" id="A0A2K9Z0Q6"/>
<dbReference type="Proteomes" id="UP000238523">
    <property type="component" value="Chromosome"/>
</dbReference>
<dbReference type="EMBL" id="CP025012">
    <property type="protein sequence ID" value="AUW41839.1"/>
    <property type="molecule type" value="Genomic_DNA"/>
</dbReference>
<gene>
    <name evidence="1" type="ORF">CUJ84_Chr001444</name>
</gene>
<protein>
    <submittedName>
        <fullName evidence="1">Uncharacterized protein</fullName>
    </submittedName>
</protein>
<proteinExistence type="predicted"/>
<accession>A0A2K9Z0Q6</accession>